<evidence type="ECO:0000259" key="4">
    <source>
        <dbReference type="PROSITE" id="PS51462"/>
    </source>
</evidence>
<comment type="caution">
    <text evidence="5">The sequence shown here is derived from an EMBL/GenBank/DDBJ whole genome shotgun (WGS) entry which is preliminary data.</text>
</comment>
<dbReference type="InterPro" id="IPR015797">
    <property type="entry name" value="NUDIX_hydrolase-like_dom_sf"/>
</dbReference>
<sequence length="191" mass="21430">MNHKRLQEPTLATEPIYDGRIIRVEQLTIQLPNGKTAKREVVRHPGAVAVLAAPAPDRLVFVEQFRKPTEEVLLEIPAGKLEPGEDPAECARRELEEETGYVSTNVRPLYEFFTSPGFADEKLHLFVAEDLSTGAVHPDEDEFVNIVELTASEVQARLTSGQIRDAKTLIGVLWWLQHKDEQLQGTPGRSR</sequence>
<dbReference type="EC" id="3.6.1.13" evidence="5"/>
<evidence type="ECO:0000256" key="2">
    <source>
        <dbReference type="ARBA" id="ARBA00022801"/>
    </source>
</evidence>
<dbReference type="InterPro" id="IPR020476">
    <property type="entry name" value="Nudix_hydrolase"/>
</dbReference>
<comment type="similarity">
    <text evidence="3">Belongs to the Nudix hydrolase family.</text>
</comment>
<evidence type="ECO:0000256" key="1">
    <source>
        <dbReference type="ARBA" id="ARBA00001946"/>
    </source>
</evidence>
<dbReference type="Proteomes" id="UP001232973">
    <property type="component" value="Unassembled WGS sequence"/>
</dbReference>
<dbReference type="PRINTS" id="PR00502">
    <property type="entry name" value="NUDIXFAMILY"/>
</dbReference>
<evidence type="ECO:0000256" key="3">
    <source>
        <dbReference type="RuleBase" id="RU003476"/>
    </source>
</evidence>
<protein>
    <submittedName>
        <fullName evidence="5">ADP-ribose pyrophosphatase</fullName>
        <ecNumber evidence="5">3.6.1.13</ecNumber>
    </submittedName>
</protein>
<dbReference type="Pfam" id="PF00293">
    <property type="entry name" value="NUDIX"/>
    <property type="match status" value="1"/>
</dbReference>
<dbReference type="SUPFAM" id="SSF55811">
    <property type="entry name" value="Nudix"/>
    <property type="match status" value="1"/>
</dbReference>
<proteinExistence type="inferred from homology"/>
<comment type="cofactor">
    <cofactor evidence="1">
        <name>Mg(2+)</name>
        <dbReference type="ChEBI" id="CHEBI:18420"/>
    </cofactor>
</comment>
<evidence type="ECO:0000313" key="5">
    <source>
        <dbReference type="EMBL" id="MDQ0188424.1"/>
    </source>
</evidence>
<evidence type="ECO:0000313" key="6">
    <source>
        <dbReference type="Proteomes" id="UP001232973"/>
    </source>
</evidence>
<reference evidence="5 6" key="1">
    <citation type="submission" date="2023-07" db="EMBL/GenBank/DDBJ databases">
        <title>Genomic Encyclopedia of Type Strains, Phase IV (KMG-IV): sequencing the most valuable type-strain genomes for metagenomic binning, comparative biology and taxonomic classification.</title>
        <authorList>
            <person name="Goeker M."/>
        </authorList>
    </citation>
    <scope>NUCLEOTIDE SEQUENCE [LARGE SCALE GENOMIC DNA]</scope>
    <source>
        <strain evidence="5 6">DSM 4006</strain>
    </source>
</reference>
<keyword evidence="2 3" id="KW-0378">Hydrolase</keyword>
<dbReference type="PROSITE" id="PS00893">
    <property type="entry name" value="NUDIX_BOX"/>
    <property type="match status" value="1"/>
</dbReference>
<dbReference type="Gene3D" id="3.90.79.10">
    <property type="entry name" value="Nucleoside Triphosphate Pyrophosphohydrolase"/>
    <property type="match status" value="1"/>
</dbReference>
<organism evidence="5 6">
    <name type="scientific">Alicyclobacillus cycloheptanicus</name>
    <dbReference type="NCBI Taxonomy" id="1457"/>
    <lineage>
        <taxon>Bacteria</taxon>
        <taxon>Bacillati</taxon>
        <taxon>Bacillota</taxon>
        <taxon>Bacilli</taxon>
        <taxon>Bacillales</taxon>
        <taxon>Alicyclobacillaceae</taxon>
        <taxon>Alicyclobacillus</taxon>
    </lineage>
</organism>
<dbReference type="EMBL" id="JAUSTP010000001">
    <property type="protein sequence ID" value="MDQ0188424.1"/>
    <property type="molecule type" value="Genomic_DNA"/>
</dbReference>
<dbReference type="InterPro" id="IPR020084">
    <property type="entry name" value="NUDIX_hydrolase_CS"/>
</dbReference>
<dbReference type="PROSITE" id="PS51462">
    <property type="entry name" value="NUDIX"/>
    <property type="match status" value="1"/>
</dbReference>
<keyword evidence="6" id="KW-1185">Reference proteome</keyword>
<dbReference type="CDD" id="cd03424">
    <property type="entry name" value="NUDIX_ADPRase_Nudt5_UGPPase_Nudt14"/>
    <property type="match status" value="1"/>
</dbReference>
<dbReference type="RefSeq" id="WP_274455825.1">
    <property type="nucleotide sequence ID" value="NZ_CP067097.1"/>
</dbReference>
<gene>
    <name evidence="5" type="ORF">J2S03_000228</name>
</gene>
<accession>A0ABT9XDP2</accession>
<dbReference type="InterPro" id="IPR000086">
    <property type="entry name" value="NUDIX_hydrolase_dom"/>
</dbReference>
<dbReference type="PANTHER" id="PTHR11839:SF18">
    <property type="entry name" value="NUDIX HYDROLASE DOMAIN-CONTAINING PROTEIN"/>
    <property type="match status" value="1"/>
</dbReference>
<dbReference type="GO" id="GO:0047631">
    <property type="term" value="F:ADP-ribose diphosphatase activity"/>
    <property type="evidence" value="ECO:0007669"/>
    <property type="project" value="UniProtKB-EC"/>
</dbReference>
<name>A0ABT9XDP2_9BACL</name>
<dbReference type="PANTHER" id="PTHR11839">
    <property type="entry name" value="UDP/ADP-SUGAR PYROPHOSPHATASE"/>
    <property type="match status" value="1"/>
</dbReference>
<feature type="domain" description="Nudix hydrolase" evidence="4">
    <location>
        <begin position="42"/>
        <end position="171"/>
    </location>
</feature>